<keyword evidence="1" id="KW-0472">Membrane</keyword>
<evidence type="ECO:0000313" key="3">
    <source>
        <dbReference type="Proteomes" id="UP001202328"/>
    </source>
</evidence>
<proteinExistence type="predicted"/>
<dbReference type="Pfam" id="PF03140">
    <property type="entry name" value="DUF247"/>
    <property type="match status" value="2"/>
</dbReference>
<keyword evidence="1" id="KW-1133">Transmembrane helix</keyword>
<sequence length="530" mass="60597">MAPDVLTGDDGGHVRIGMEDQVANSIIKKLGCSASRSRSVSCCIHRVPDIFHEMSKHSAYVPEAISIGPYHRGNKNLKKMEDCKLSLMRTLLARAAKIKFGEEEEEEIVESTGGEEKRVEVIGEIDEVVTTPQPGLMRAPKGWSIILKDCVTAIKKRETEFRECYSDPIKLNSKELVEIMVVDGLFTIEYFNVHVMQEYKNIDDPLLGKAWLKSLLYWDFLLLENQLPIFVLKDLFKLTADENKSGVDAFYKLVLGYFRISFPGKDYIHFRDLQRYRNAKHLLDVFIVALHPCLISHPDSVKALLLKLISKLTTFPNICGYCHSPETVELYRSMEPCKKSLAPIYSCTSIPGAVELRRSGVQFKEYYNAHSFLGIKFSNGVFEIPRLTIGDKTDRWLRNLIAYEQFGCNSSGYVTSYAVLMDCLISSAEDVELLRKKGILITHLGCDEQVASMFNKLCTHVIDYDRRYSQLFNEVDKYYKKRQHKWKATLKREYFHNPWSTCSFLAAVLLILLTVISTIFTTLAWVVPKS</sequence>
<dbReference type="Proteomes" id="UP001202328">
    <property type="component" value="Unassembled WGS sequence"/>
</dbReference>
<reference evidence="2" key="1">
    <citation type="submission" date="2022-04" db="EMBL/GenBank/DDBJ databases">
        <title>A functionally conserved STORR gene fusion in Papaver species that diverged 16.8 million years ago.</title>
        <authorList>
            <person name="Catania T."/>
        </authorList>
    </citation>
    <scope>NUCLEOTIDE SEQUENCE</scope>
    <source>
        <strain evidence="2">S-188037</strain>
    </source>
</reference>
<keyword evidence="1" id="KW-0812">Transmembrane</keyword>
<gene>
    <name evidence="2" type="ORF">MKW98_031364</name>
</gene>
<dbReference type="AlphaFoldDB" id="A0AAD4S4W1"/>
<organism evidence="2 3">
    <name type="scientific">Papaver atlanticum</name>
    <dbReference type="NCBI Taxonomy" id="357466"/>
    <lineage>
        <taxon>Eukaryota</taxon>
        <taxon>Viridiplantae</taxon>
        <taxon>Streptophyta</taxon>
        <taxon>Embryophyta</taxon>
        <taxon>Tracheophyta</taxon>
        <taxon>Spermatophyta</taxon>
        <taxon>Magnoliopsida</taxon>
        <taxon>Ranunculales</taxon>
        <taxon>Papaveraceae</taxon>
        <taxon>Papaveroideae</taxon>
        <taxon>Papaver</taxon>
    </lineage>
</organism>
<evidence type="ECO:0000256" key="1">
    <source>
        <dbReference type="SAM" id="Phobius"/>
    </source>
</evidence>
<dbReference type="PANTHER" id="PTHR31170">
    <property type="entry name" value="BNAC04G53230D PROTEIN"/>
    <property type="match status" value="1"/>
</dbReference>
<name>A0AAD4S4W1_9MAGN</name>
<dbReference type="EMBL" id="JAJJMB010014022">
    <property type="protein sequence ID" value="KAI3863772.1"/>
    <property type="molecule type" value="Genomic_DNA"/>
</dbReference>
<dbReference type="PANTHER" id="PTHR31170:SF25">
    <property type="entry name" value="BNAA09G04570D PROTEIN"/>
    <property type="match status" value="1"/>
</dbReference>
<dbReference type="InterPro" id="IPR004158">
    <property type="entry name" value="DUF247_pln"/>
</dbReference>
<feature type="transmembrane region" description="Helical" evidence="1">
    <location>
        <begin position="504"/>
        <end position="527"/>
    </location>
</feature>
<protein>
    <submittedName>
        <fullName evidence="2">Uncharacterized protein</fullName>
    </submittedName>
</protein>
<comment type="caution">
    <text evidence="2">The sequence shown here is derived from an EMBL/GenBank/DDBJ whole genome shotgun (WGS) entry which is preliminary data.</text>
</comment>
<accession>A0AAD4S4W1</accession>
<evidence type="ECO:0000313" key="2">
    <source>
        <dbReference type="EMBL" id="KAI3863772.1"/>
    </source>
</evidence>
<keyword evidence="3" id="KW-1185">Reference proteome</keyword>